<dbReference type="Proteomes" id="UP000070069">
    <property type="component" value="Unassembled WGS sequence"/>
</dbReference>
<dbReference type="PATRIC" id="fig|203274.3.peg.335"/>
<organism evidence="10 12">
    <name type="scientific">Candidatus Phytoplasma oryzae</name>
    <dbReference type="NCBI Taxonomy" id="203274"/>
    <lineage>
        <taxon>Bacteria</taxon>
        <taxon>Bacillati</taxon>
        <taxon>Mycoplasmatota</taxon>
        <taxon>Mollicutes</taxon>
        <taxon>Acholeplasmatales</taxon>
        <taxon>Acholeplasmataceae</taxon>
        <taxon>Candidatus Phytoplasma</taxon>
        <taxon>16SrXI (Rice yellow dwarf group)</taxon>
    </lineage>
</organism>
<dbReference type="InterPro" id="IPR003593">
    <property type="entry name" value="AAA+_ATPase"/>
</dbReference>
<evidence type="ECO:0000256" key="8">
    <source>
        <dbReference type="RuleBase" id="RU364063"/>
    </source>
</evidence>
<dbReference type="GO" id="GO:0006261">
    <property type="term" value="P:DNA-templated DNA replication"/>
    <property type="evidence" value="ECO:0007669"/>
    <property type="project" value="TreeGrafter"/>
</dbReference>
<evidence type="ECO:0000259" key="9">
    <source>
        <dbReference type="SMART" id="SM00382"/>
    </source>
</evidence>
<dbReference type="SUPFAM" id="SSF52540">
    <property type="entry name" value="P-loop containing nucleoside triphosphate hydrolases"/>
    <property type="match status" value="1"/>
</dbReference>
<dbReference type="NCBIfam" id="TIGR02397">
    <property type="entry name" value="dnaX_nterm"/>
    <property type="match status" value="1"/>
</dbReference>
<dbReference type="EMBL" id="JHUK01000005">
    <property type="protein sequence ID" value="RAM57680.1"/>
    <property type="molecule type" value="Genomic_DNA"/>
</dbReference>
<evidence type="ECO:0000256" key="7">
    <source>
        <dbReference type="ARBA" id="ARBA00049244"/>
    </source>
</evidence>
<protein>
    <recommendedName>
        <fullName evidence="8">DNA polymerase III subunit gamma/tau</fullName>
        <ecNumber evidence="8">2.7.7.7</ecNumber>
    </recommendedName>
</protein>
<dbReference type="OrthoDB" id="9810148at2"/>
<dbReference type="CDD" id="cd18137">
    <property type="entry name" value="HLD_clamp_pol_III_gamma_tau"/>
    <property type="match status" value="1"/>
</dbReference>
<dbReference type="Pfam" id="PF22608">
    <property type="entry name" value="DNAX_ATPase_lid"/>
    <property type="match status" value="1"/>
</dbReference>
<keyword evidence="4" id="KW-0862">Zinc</keyword>
<evidence type="ECO:0000313" key="10">
    <source>
        <dbReference type="EMBL" id="KXT29284.1"/>
    </source>
</evidence>
<dbReference type="Gene3D" id="1.10.8.60">
    <property type="match status" value="1"/>
</dbReference>
<comment type="caution">
    <text evidence="10">The sequence shown here is derived from an EMBL/GenBank/DDBJ whole genome shotgun (WGS) entry which is preliminary data.</text>
</comment>
<sequence>MSYIALYRKYRPQNFYDMMGQYVVIQTLKNAIKYKKIHHCYLLSGNKGIGKTTLANIFVKNINCLTPKNEDCCNNCVACVSINQKNSLDIIEIDGASYNGVDEIRELHNKACYKPNLLKYKVYIIDEVHVLSNNAFNALLKLLEDPPSNIIFILITSELRKIPKTIISRTQHFHLKNISIEHIQTKIRDIVDKEKILIDKDAVNMIAFYAHGSLRDALNLLDQTNSFKNNIKIKRKDIEEILGVVSNDKIEILSQYFLEKEANDIIIFLEEILCFNNINFDIFINDLIDFFQKKMIDHFKNNNNPKNLLYYLSISQKEKFFDILFQLKKNLINSKQKKNLIIINFLKLHQLFKENNFFTKKKITNKPKNEITIINENIVNLNNKQEKKTKFDSSSAIKKTNDFEKKEDNFIKCLKKIFIYNDEKSKEMILKGWTKLKKFPNKNLAIAANFLYKTNLLMISYNKEFLLSCDNADNYKQLLTSHMRNKIKLILNSKKELIKDYFIVLKKDWEEILYPIYNKFKKTNNIQELDFSNFNTTFYEQNSVLNIELNQSIIVKLARDFFGFDKVEIIN</sequence>
<dbReference type="InterPro" id="IPR012763">
    <property type="entry name" value="DNA_pol_III_sug/sutau_N"/>
</dbReference>
<dbReference type="FunFam" id="3.40.50.300:FF:000014">
    <property type="entry name" value="DNA polymerase III subunit gamma/tau"/>
    <property type="match status" value="1"/>
</dbReference>
<dbReference type="GO" id="GO:0009360">
    <property type="term" value="C:DNA polymerase III complex"/>
    <property type="evidence" value="ECO:0007669"/>
    <property type="project" value="InterPro"/>
</dbReference>
<keyword evidence="13" id="KW-1185">Reference proteome</keyword>
<evidence type="ECO:0000313" key="12">
    <source>
        <dbReference type="Proteomes" id="UP000070069"/>
    </source>
</evidence>
<evidence type="ECO:0000256" key="2">
    <source>
        <dbReference type="ARBA" id="ARBA00022723"/>
    </source>
</evidence>
<evidence type="ECO:0000313" key="13">
    <source>
        <dbReference type="Proteomes" id="UP000249343"/>
    </source>
</evidence>
<evidence type="ECO:0000256" key="6">
    <source>
        <dbReference type="ARBA" id="ARBA00022932"/>
    </source>
</evidence>
<dbReference type="GO" id="GO:0046872">
    <property type="term" value="F:metal ion binding"/>
    <property type="evidence" value="ECO:0007669"/>
    <property type="project" value="UniProtKB-KW"/>
</dbReference>
<keyword evidence="2" id="KW-0479">Metal-binding</keyword>
<dbReference type="InterPro" id="IPR027417">
    <property type="entry name" value="P-loop_NTPase"/>
</dbReference>
<dbReference type="Gene3D" id="3.40.50.300">
    <property type="entry name" value="P-loop containing nucleotide triphosphate hydrolases"/>
    <property type="match status" value="1"/>
</dbReference>
<evidence type="ECO:0000256" key="3">
    <source>
        <dbReference type="ARBA" id="ARBA00022741"/>
    </source>
</evidence>
<evidence type="ECO:0000256" key="4">
    <source>
        <dbReference type="ARBA" id="ARBA00022833"/>
    </source>
</evidence>
<evidence type="ECO:0000256" key="5">
    <source>
        <dbReference type="ARBA" id="ARBA00022840"/>
    </source>
</evidence>
<comment type="function">
    <text evidence="8">DNA polymerase III is a complex, multichain enzyme responsible for most of the replicative synthesis in bacteria. This DNA polymerase also exhibits 3' to 5' exonuclease activity.</text>
</comment>
<dbReference type="InterPro" id="IPR050238">
    <property type="entry name" value="DNA_Rep/Repair_Clamp_Loader"/>
</dbReference>
<proteinExistence type="inferred from homology"/>
<dbReference type="InterPro" id="IPR045085">
    <property type="entry name" value="HLD_clamp_pol_III_gamma_tau"/>
</dbReference>
<accession>A0A139JR17</accession>
<gene>
    <name evidence="8 10" type="primary">dnaX</name>
    <name evidence="10" type="ORF">AXA84_0178</name>
    <name evidence="11" type="ORF">DH96_02185</name>
</gene>
<keyword evidence="8" id="KW-0235">DNA replication</keyword>
<evidence type="ECO:0000256" key="1">
    <source>
        <dbReference type="ARBA" id="ARBA00006360"/>
    </source>
</evidence>
<dbReference type="GO" id="GO:0003887">
    <property type="term" value="F:DNA-directed DNA polymerase activity"/>
    <property type="evidence" value="ECO:0007669"/>
    <property type="project" value="UniProtKB-KW"/>
</dbReference>
<evidence type="ECO:0000313" key="11">
    <source>
        <dbReference type="EMBL" id="RAM57680.1"/>
    </source>
</evidence>
<dbReference type="Proteomes" id="UP000249343">
    <property type="component" value="Unassembled WGS sequence"/>
</dbReference>
<reference evidence="10 12" key="2">
    <citation type="submission" date="2016-02" db="EMBL/GenBank/DDBJ databases">
        <title>A draft genome sequence of Candidatus Phytoplasma oryzae strain Mbita1, the causative agent of Napier Grass stunt disease in Kenya.</title>
        <authorList>
            <person name="Fischer A."/>
            <person name="Santa-Cruz I."/>
            <person name="Wambua L."/>
            <person name="Olds C."/>
            <person name="Midega C."/>
            <person name="Dickinson M."/>
            <person name="Kawicha P."/>
            <person name="Khan Z."/>
            <person name="Masiga D."/>
            <person name="Jores J."/>
            <person name="Bernd S."/>
        </authorList>
    </citation>
    <scope>NUCLEOTIDE SEQUENCE [LARGE SCALE GENOMIC DNA]</scope>
    <source>
        <strain evidence="10">Mbita1</strain>
    </source>
</reference>
<dbReference type="PANTHER" id="PTHR11669">
    <property type="entry name" value="REPLICATION FACTOR C / DNA POLYMERASE III GAMMA-TAU SUBUNIT"/>
    <property type="match status" value="1"/>
</dbReference>
<dbReference type="EMBL" id="LTBM01000003">
    <property type="protein sequence ID" value="KXT29284.1"/>
    <property type="molecule type" value="Genomic_DNA"/>
</dbReference>
<feature type="domain" description="AAA+ ATPase" evidence="9">
    <location>
        <begin position="37"/>
        <end position="179"/>
    </location>
</feature>
<dbReference type="CDD" id="cd00009">
    <property type="entry name" value="AAA"/>
    <property type="match status" value="1"/>
</dbReference>
<comment type="similarity">
    <text evidence="1 8">Belongs to the DnaX/STICHEL family.</text>
</comment>
<comment type="catalytic activity">
    <reaction evidence="7 8">
        <text>DNA(n) + a 2'-deoxyribonucleoside 5'-triphosphate = DNA(n+1) + diphosphate</text>
        <dbReference type="Rhea" id="RHEA:22508"/>
        <dbReference type="Rhea" id="RHEA-COMP:17339"/>
        <dbReference type="Rhea" id="RHEA-COMP:17340"/>
        <dbReference type="ChEBI" id="CHEBI:33019"/>
        <dbReference type="ChEBI" id="CHEBI:61560"/>
        <dbReference type="ChEBI" id="CHEBI:173112"/>
        <dbReference type="EC" id="2.7.7.7"/>
    </reaction>
</comment>
<keyword evidence="3 8" id="KW-0547">Nucleotide-binding</keyword>
<keyword evidence="8 10" id="KW-0808">Transferase</keyword>
<dbReference type="PANTHER" id="PTHR11669:SF0">
    <property type="entry name" value="PROTEIN STICHEL-LIKE 2"/>
    <property type="match status" value="1"/>
</dbReference>
<dbReference type="GO" id="GO:0005524">
    <property type="term" value="F:ATP binding"/>
    <property type="evidence" value="ECO:0007669"/>
    <property type="project" value="UniProtKB-KW"/>
</dbReference>
<dbReference type="AlphaFoldDB" id="A0A139JR17"/>
<keyword evidence="6 8" id="KW-0239">DNA-directed DNA polymerase</keyword>
<comment type="subunit">
    <text evidence="8">DNA polymerase III contains a core (composed of alpha, epsilon and theta chains) that associates with a tau subunit. This core dimerizes to form the POLIII' complex. PolIII' associates with the gamma complex (composed of gamma, delta, delta', psi and chi chains) and with the beta chain to form the complete DNA polymerase III complex.</text>
</comment>
<dbReference type="Pfam" id="PF13177">
    <property type="entry name" value="DNA_pol3_delta2"/>
    <property type="match status" value="1"/>
</dbReference>
<reference evidence="11 13" key="1">
    <citation type="submission" date="2014-04" db="EMBL/GenBank/DDBJ databases">
        <title>Genome study of Napier grass stunt phytoplasma.</title>
        <authorList>
            <person name="Kawicha P."/>
            <person name="Dickinson M."/>
            <person name="Hodgetts J."/>
        </authorList>
    </citation>
    <scope>NUCLEOTIDE SEQUENCE [LARGE SCALE GENOMIC DNA]</scope>
    <source>
        <strain evidence="11 13">NGS-S10</strain>
    </source>
</reference>
<dbReference type="EC" id="2.7.7.7" evidence="8"/>
<keyword evidence="8 10" id="KW-0548">Nucleotidyltransferase</keyword>
<dbReference type="RefSeq" id="WP_066540182.1">
    <property type="nucleotide sequence ID" value="NZ_JHUK01000005.1"/>
</dbReference>
<dbReference type="SMART" id="SM00382">
    <property type="entry name" value="AAA"/>
    <property type="match status" value="1"/>
</dbReference>
<name>A0A139JR17_9MOLU</name>
<keyword evidence="5 8" id="KW-0067">ATP-binding</keyword>